<dbReference type="InterPro" id="IPR036691">
    <property type="entry name" value="Endo/exonu/phosph_ase_sf"/>
</dbReference>
<reference evidence="1" key="1">
    <citation type="journal article" date="2014" name="Nat. Genet.">
        <title>The genome of the stress-tolerant wild tomato species Solanum pennellii.</title>
        <authorList>
            <person name="Bolger A."/>
            <person name="Scossa F."/>
            <person name="Bolger M.E."/>
            <person name="Lanz C."/>
            <person name="Maumus F."/>
            <person name="Tohge T."/>
            <person name="Quesneville H."/>
            <person name="Alseekh S."/>
            <person name="Sorensen I."/>
            <person name="Lichtenstein G."/>
            <person name="Fich E.A."/>
            <person name="Conte M."/>
            <person name="Keller H."/>
            <person name="Schneeberger K."/>
            <person name="Schwacke R."/>
            <person name="Ofner I."/>
            <person name="Vrebalov J."/>
            <person name="Xu Y."/>
            <person name="Osorio S."/>
            <person name="Aflitos S.A."/>
            <person name="Schijlen E."/>
            <person name="Jimenez-Gomez J.M."/>
            <person name="Ryngajllo M."/>
            <person name="Kimura S."/>
            <person name="Kumar R."/>
            <person name="Koenig D."/>
            <person name="Headland L.R."/>
            <person name="Maloof J.N."/>
            <person name="Sinha N."/>
            <person name="van Ham R.C."/>
            <person name="Lankhorst R.K."/>
            <person name="Mao L."/>
            <person name="Vogel A."/>
            <person name="Arsova B."/>
            <person name="Panstruga R."/>
            <person name="Fei Z."/>
            <person name="Rose J.K."/>
            <person name="Zamir D."/>
            <person name="Carrari F."/>
            <person name="Giovannoni J.J."/>
            <person name="Weigel D."/>
            <person name="Usadel B."/>
            <person name="Fernie A.R."/>
        </authorList>
    </citation>
    <scope>NUCLEOTIDE SEQUENCE [LARGE SCALE GENOMIC DNA]</scope>
    <source>
        <strain evidence="1">cv. LA0716</strain>
    </source>
</reference>
<accession>A0ABM1GYF7</accession>
<dbReference type="GeneID" id="107021542"/>
<proteinExistence type="predicted"/>
<name>A0ABM1GYF7_SOLPN</name>
<gene>
    <name evidence="2" type="primary">LOC107021542</name>
</gene>
<dbReference type="RefSeq" id="XP_015077714.1">
    <property type="nucleotide sequence ID" value="XM_015222228.1"/>
</dbReference>
<evidence type="ECO:0000313" key="2">
    <source>
        <dbReference type="RefSeq" id="XP_015077714.1"/>
    </source>
</evidence>
<dbReference type="Gene3D" id="3.60.10.10">
    <property type="entry name" value="Endonuclease/exonuclease/phosphatase"/>
    <property type="match status" value="1"/>
</dbReference>
<dbReference type="Proteomes" id="UP000694930">
    <property type="component" value="Chromosome 1"/>
</dbReference>
<protein>
    <submittedName>
        <fullName evidence="2">Uncharacterized protein LOC107021542</fullName>
    </submittedName>
</protein>
<sequence length="264" mass="30635">MELREELEELSEGSSNPWILGGNFNVILYAEEKLGGLPFTHSEVADFAHCVSNSALVELPTTGSKFTWCNGRIEEEYIFKWLDRVMVNHEFQDILPSSSVQHLIRQGLDHAPLLMANRCDLSKAEAELRKYLNIQEEFWRQKAGMRWFKDGDRNTIFYHTYVKGRRKELHIGEIKFNHEDVLKTNDRIGEATVDFFGDQFREADVMINVAMINNIPRVISAEQNDKMEELPSLEEIKTVVYKLNGDNTSGLTRWIFRIFFPSVL</sequence>
<dbReference type="PANTHER" id="PTHR33710">
    <property type="entry name" value="BNAC02G09200D PROTEIN"/>
    <property type="match status" value="1"/>
</dbReference>
<dbReference type="SUPFAM" id="SSF56219">
    <property type="entry name" value="DNase I-like"/>
    <property type="match status" value="1"/>
</dbReference>
<dbReference type="PANTHER" id="PTHR33710:SF79">
    <property type="entry name" value="OS06G0205337 PROTEIN"/>
    <property type="match status" value="1"/>
</dbReference>
<evidence type="ECO:0000313" key="1">
    <source>
        <dbReference type="Proteomes" id="UP000694930"/>
    </source>
</evidence>
<keyword evidence="1" id="KW-1185">Reference proteome</keyword>
<organism evidence="1 2">
    <name type="scientific">Solanum pennellii</name>
    <name type="common">Tomato</name>
    <name type="synonym">Lycopersicon pennellii</name>
    <dbReference type="NCBI Taxonomy" id="28526"/>
    <lineage>
        <taxon>Eukaryota</taxon>
        <taxon>Viridiplantae</taxon>
        <taxon>Streptophyta</taxon>
        <taxon>Embryophyta</taxon>
        <taxon>Tracheophyta</taxon>
        <taxon>Spermatophyta</taxon>
        <taxon>Magnoliopsida</taxon>
        <taxon>eudicotyledons</taxon>
        <taxon>Gunneridae</taxon>
        <taxon>Pentapetalae</taxon>
        <taxon>asterids</taxon>
        <taxon>lamiids</taxon>
        <taxon>Solanales</taxon>
        <taxon>Solanaceae</taxon>
        <taxon>Solanoideae</taxon>
        <taxon>Solaneae</taxon>
        <taxon>Solanum</taxon>
        <taxon>Solanum subgen. Lycopersicon</taxon>
    </lineage>
</organism>
<reference evidence="2" key="2">
    <citation type="submission" date="2025-08" db="UniProtKB">
        <authorList>
            <consortium name="RefSeq"/>
        </authorList>
    </citation>
    <scope>IDENTIFICATION</scope>
</reference>